<evidence type="ECO:0000256" key="15">
    <source>
        <dbReference type="PROSITE-ProRule" id="PRU00958"/>
    </source>
</evidence>
<keyword evidence="11" id="KW-0862">Zinc</keyword>
<sequence length="415" mass="46878">MSECDQFTEDSQSENGSKCDVNEAHDKTFYDSFPFKSHKFNRFLVISILQEYIESGASVKTPVRCVDVVSDCGGNGLFWKLTFGSSIDVVVNNCEAQIAELIERNASLNNLKVCVANKDPCVLLHERGYNFVYLDCKTEAAQCFDAAVRNISRQGIFVVTTNDDSSLHGGDNNVAFRRYGGRITRTTYAAELGIRLFIAALARSAARHDRAIRVLLCAVYKSTFTVAIMCLNGASLANRVIKEEIRSLKHCMVCEERVFYPPETEFPVDHNSVKLPCECSKNAPGETCQVLGPLWSGDLFDRDFIDRMLFRGLVGDQFLEKELKTILEESKCPSKEDDNVGGKRMKMDHVSSPPFYYNVHKHHPRSEQQVTMNKIINELRNAGFRASRTHFDKVSIRTNANMREMAYIIKKIGEK</sequence>
<keyword evidence="9" id="KW-0479">Metal-binding</keyword>
<keyword evidence="4 15" id="KW-0820">tRNA-binding</keyword>
<evidence type="ECO:0000256" key="11">
    <source>
        <dbReference type="ARBA" id="ARBA00022833"/>
    </source>
</evidence>
<evidence type="ECO:0000256" key="4">
    <source>
        <dbReference type="ARBA" id="ARBA00022555"/>
    </source>
</evidence>
<proteinExistence type="inferred from homology"/>
<dbReference type="KEGG" id="clec:106667836"/>
<comment type="subcellular location">
    <subcellularLocation>
        <location evidence="1">Nucleus</location>
        <location evidence="1">Nucleolus</location>
    </subcellularLocation>
</comment>
<evidence type="ECO:0000256" key="5">
    <source>
        <dbReference type="ARBA" id="ARBA00022603"/>
    </source>
</evidence>
<keyword evidence="2" id="KW-1017">Isopeptide bond</keyword>
<dbReference type="GO" id="GO:0008270">
    <property type="term" value="F:zinc ion binding"/>
    <property type="evidence" value="ECO:0007669"/>
    <property type="project" value="UniProtKB-KW"/>
</dbReference>
<evidence type="ECO:0000256" key="9">
    <source>
        <dbReference type="ARBA" id="ARBA00022723"/>
    </source>
</evidence>
<evidence type="ECO:0000313" key="16">
    <source>
        <dbReference type="EnsemblMetazoa" id="XP_014251528.1"/>
    </source>
</evidence>
<evidence type="ECO:0000256" key="2">
    <source>
        <dbReference type="ARBA" id="ARBA00022499"/>
    </source>
</evidence>
<evidence type="ECO:0000256" key="6">
    <source>
        <dbReference type="ARBA" id="ARBA00022679"/>
    </source>
</evidence>
<evidence type="ECO:0000256" key="14">
    <source>
        <dbReference type="ARBA" id="ARBA00023242"/>
    </source>
</evidence>
<comment type="similarity">
    <text evidence="15">Belongs to the class I-like SAM-binding methyltransferase superfamily. Trm1 family.</text>
</comment>
<dbReference type="Pfam" id="PF02005">
    <property type="entry name" value="TRM"/>
    <property type="match status" value="1"/>
</dbReference>
<keyword evidence="13 15" id="KW-0694">RNA-binding</keyword>
<keyword evidence="17" id="KW-1185">Reference proteome</keyword>
<dbReference type="InterPro" id="IPR042296">
    <property type="entry name" value="tRNA_met_Trm1_C"/>
</dbReference>
<dbReference type="Gene3D" id="3.40.50.150">
    <property type="entry name" value="Vaccinia Virus protein VP39"/>
    <property type="match status" value="1"/>
</dbReference>
<evidence type="ECO:0000256" key="12">
    <source>
        <dbReference type="ARBA" id="ARBA00022843"/>
    </source>
</evidence>
<evidence type="ECO:0000313" key="17">
    <source>
        <dbReference type="Proteomes" id="UP000494040"/>
    </source>
</evidence>
<dbReference type="RefSeq" id="XP_014251528.1">
    <property type="nucleotide sequence ID" value="XM_014396042.2"/>
</dbReference>
<keyword evidence="12" id="KW-0832">Ubl conjugation</keyword>
<evidence type="ECO:0000256" key="3">
    <source>
        <dbReference type="ARBA" id="ARBA00022553"/>
    </source>
</evidence>
<dbReference type="GeneID" id="106667836"/>
<dbReference type="GO" id="GO:0002940">
    <property type="term" value="P:tRNA N2-guanine methylation"/>
    <property type="evidence" value="ECO:0007669"/>
    <property type="project" value="TreeGrafter"/>
</dbReference>
<dbReference type="GO" id="GO:0016423">
    <property type="term" value="F:tRNA (guanine) methyltransferase activity"/>
    <property type="evidence" value="ECO:0007669"/>
    <property type="project" value="InterPro"/>
</dbReference>
<dbReference type="EnsemblMetazoa" id="XM_014396042.2">
    <property type="protein sequence ID" value="XP_014251528.1"/>
    <property type="gene ID" value="LOC106667836"/>
</dbReference>
<reference evidence="16" key="1">
    <citation type="submission" date="2022-01" db="UniProtKB">
        <authorList>
            <consortium name="EnsemblMetazoa"/>
        </authorList>
    </citation>
    <scope>IDENTIFICATION</scope>
</reference>
<keyword evidence="3" id="KW-0597">Phosphoprotein</keyword>
<dbReference type="PANTHER" id="PTHR10631">
    <property type="entry name" value="N 2 ,N 2 -DIMETHYLGUANOSINE TRNA METHYLTRANSFERASE"/>
    <property type="match status" value="1"/>
</dbReference>
<name>A0A8I6RSB8_CIMLE</name>
<dbReference type="PANTHER" id="PTHR10631:SF1">
    <property type="entry name" value="TRMT1-LIKE PROTEIN"/>
    <property type="match status" value="1"/>
</dbReference>
<dbReference type="OMA" id="VHLDPYG"/>
<dbReference type="PROSITE" id="PS51626">
    <property type="entry name" value="SAM_MT_TRM1"/>
    <property type="match status" value="1"/>
</dbReference>
<evidence type="ECO:0000256" key="7">
    <source>
        <dbReference type="ARBA" id="ARBA00022691"/>
    </source>
</evidence>
<evidence type="ECO:0000256" key="13">
    <source>
        <dbReference type="ARBA" id="ARBA00022884"/>
    </source>
</evidence>
<evidence type="ECO:0000256" key="1">
    <source>
        <dbReference type="ARBA" id="ARBA00004604"/>
    </source>
</evidence>
<dbReference type="Gene3D" id="3.30.56.70">
    <property type="entry name" value="N2,N2-dimethylguanosine tRNA methyltransferase, C-terminal domain"/>
    <property type="match status" value="1"/>
</dbReference>
<organism evidence="16 17">
    <name type="scientific">Cimex lectularius</name>
    <name type="common">Bed bug</name>
    <name type="synonym">Acanthia lectularia</name>
    <dbReference type="NCBI Taxonomy" id="79782"/>
    <lineage>
        <taxon>Eukaryota</taxon>
        <taxon>Metazoa</taxon>
        <taxon>Ecdysozoa</taxon>
        <taxon>Arthropoda</taxon>
        <taxon>Hexapoda</taxon>
        <taxon>Insecta</taxon>
        <taxon>Pterygota</taxon>
        <taxon>Neoptera</taxon>
        <taxon>Paraneoptera</taxon>
        <taxon>Hemiptera</taxon>
        <taxon>Heteroptera</taxon>
        <taxon>Panheteroptera</taxon>
        <taxon>Cimicomorpha</taxon>
        <taxon>Cimicidae</taxon>
        <taxon>Cimex</taxon>
    </lineage>
</organism>
<dbReference type="GO" id="GO:0005730">
    <property type="term" value="C:nucleolus"/>
    <property type="evidence" value="ECO:0007669"/>
    <property type="project" value="UniProtKB-SubCell"/>
</dbReference>
<keyword evidence="5 15" id="KW-0489">Methyltransferase</keyword>
<keyword evidence="8 15" id="KW-0819">tRNA processing</keyword>
<evidence type="ECO:0000256" key="8">
    <source>
        <dbReference type="ARBA" id="ARBA00022694"/>
    </source>
</evidence>
<keyword evidence="10" id="KW-0863">Zinc-finger</keyword>
<protein>
    <submittedName>
        <fullName evidence="16">Uncharacterized protein</fullName>
    </submittedName>
</protein>
<dbReference type="InterPro" id="IPR002905">
    <property type="entry name" value="Trm1"/>
</dbReference>
<dbReference type="GO" id="GO:0000049">
    <property type="term" value="F:tRNA binding"/>
    <property type="evidence" value="ECO:0007669"/>
    <property type="project" value="UniProtKB-UniRule"/>
</dbReference>
<keyword evidence="14" id="KW-0539">Nucleus</keyword>
<accession>A0A8I6RSB8</accession>
<dbReference type="AlphaFoldDB" id="A0A8I6RSB8"/>
<keyword evidence="7 15" id="KW-0949">S-adenosyl-L-methionine</keyword>
<dbReference type="Proteomes" id="UP000494040">
    <property type="component" value="Unassembled WGS sequence"/>
</dbReference>
<evidence type="ECO:0000256" key="10">
    <source>
        <dbReference type="ARBA" id="ARBA00022771"/>
    </source>
</evidence>
<dbReference type="InterPro" id="IPR029063">
    <property type="entry name" value="SAM-dependent_MTases_sf"/>
</dbReference>
<keyword evidence="6 15" id="KW-0808">Transferase</keyword>
<dbReference type="SUPFAM" id="SSF53335">
    <property type="entry name" value="S-adenosyl-L-methionine-dependent methyltransferases"/>
    <property type="match status" value="1"/>
</dbReference>
<dbReference type="OrthoDB" id="6349953at2759"/>